<comment type="caution">
    <text evidence="1">The sequence shown here is derived from an EMBL/GenBank/DDBJ whole genome shotgun (WGS) entry which is preliminary data.</text>
</comment>
<reference evidence="2" key="1">
    <citation type="journal article" date="2019" name="Int. J. Syst. Evol. Microbiol.">
        <title>The Global Catalogue of Microorganisms (GCM) 10K type strain sequencing project: providing services to taxonomists for standard genome sequencing and annotation.</title>
        <authorList>
            <consortium name="The Broad Institute Genomics Platform"/>
            <consortium name="The Broad Institute Genome Sequencing Center for Infectious Disease"/>
            <person name="Wu L."/>
            <person name="Ma J."/>
        </authorList>
    </citation>
    <scope>NUCLEOTIDE SEQUENCE [LARGE SCALE GENOMIC DNA]</scope>
    <source>
        <strain evidence="2">CECT 7806</strain>
    </source>
</reference>
<keyword evidence="2" id="KW-1185">Reference proteome</keyword>
<proteinExistence type="predicted"/>
<evidence type="ECO:0000313" key="1">
    <source>
        <dbReference type="EMBL" id="MDN3575018.1"/>
    </source>
</evidence>
<dbReference type="RefSeq" id="WP_290356755.1">
    <property type="nucleotide sequence ID" value="NZ_JAUFPT010000127.1"/>
</dbReference>
<accession>A0ABT8AYE4</accession>
<dbReference type="Proteomes" id="UP001244297">
    <property type="component" value="Unassembled WGS sequence"/>
</dbReference>
<dbReference type="EMBL" id="JAUFPT010000127">
    <property type="protein sequence ID" value="MDN3575018.1"/>
    <property type="molecule type" value="Genomic_DNA"/>
</dbReference>
<name>A0ABT8AYE4_9HYPH</name>
<organism evidence="1 2">
    <name type="scientific">Methylobacterium longum</name>
    <dbReference type="NCBI Taxonomy" id="767694"/>
    <lineage>
        <taxon>Bacteria</taxon>
        <taxon>Pseudomonadati</taxon>
        <taxon>Pseudomonadota</taxon>
        <taxon>Alphaproteobacteria</taxon>
        <taxon>Hyphomicrobiales</taxon>
        <taxon>Methylobacteriaceae</taxon>
        <taxon>Methylobacterium</taxon>
    </lineage>
</organism>
<evidence type="ECO:0000313" key="2">
    <source>
        <dbReference type="Proteomes" id="UP001244297"/>
    </source>
</evidence>
<sequence>MTSVSADLRCLAAWTEDASRWLEASARGPNDDGDPMVRTVAFDAASLDDLITALRGVPGILEALANQVQERPALSVIQGGRR</sequence>
<protein>
    <submittedName>
        <fullName evidence="1">Uncharacterized protein</fullName>
    </submittedName>
</protein>
<gene>
    <name evidence="1" type="ORF">QWZ18_31030</name>
</gene>